<accession>U4LEX5</accession>
<name>U4LEX5_PYROM</name>
<reference evidence="1 2" key="1">
    <citation type="journal article" date="2013" name="PLoS Genet.">
        <title>The genome and development-dependent transcriptomes of Pyronema confluens: a window into fungal evolution.</title>
        <authorList>
            <person name="Traeger S."/>
            <person name="Altegoer F."/>
            <person name="Freitag M."/>
            <person name="Gabaldon T."/>
            <person name="Kempken F."/>
            <person name="Kumar A."/>
            <person name="Marcet-Houben M."/>
            <person name="Poggeler S."/>
            <person name="Stajich J.E."/>
            <person name="Nowrousian M."/>
        </authorList>
    </citation>
    <scope>NUCLEOTIDE SEQUENCE [LARGE SCALE GENOMIC DNA]</scope>
    <source>
        <strain evidence="2">CBS 100304</strain>
        <tissue evidence="1">Vegetative mycelium</tissue>
    </source>
</reference>
<gene>
    <name evidence="1" type="ORF">PCON_08607</name>
</gene>
<sequence length="66" mass="7650">MKIIQPGYAIVQLDIVKFPTRRLGVFTIQFCYNSTSCACPVFWKILDQKAVTLPQLGNFQVIMRLW</sequence>
<dbReference type="Proteomes" id="UP000018144">
    <property type="component" value="Unassembled WGS sequence"/>
</dbReference>
<keyword evidence="2" id="KW-1185">Reference proteome</keyword>
<evidence type="ECO:0000313" key="1">
    <source>
        <dbReference type="EMBL" id="CCX30408.1"/>
    </source>
</evidence>
<proteinExistence type="predicted"/>
<protein>
    <submittedName>
        <fullName evidence="1">Uncharacterized protein</fullName>
    </submittedName>
</protein>
<dbReference type="EMBL" id="HF935441">
    <property type="protein sequence ID" value="CCX30408.1"/>
    <property type="molecule type" value="Genomic_DNA"/>
</dbReference>
<organism evidence="1 2">
    <name type="scientific">Pyronema omphalodes (strain CBS 100304)</name>
    <name type="common">Pyronema confluens</name>
    <dbReference type="NCBI Taxonomy" id="1076935"/>
    <lineage>
        <taxon>Eukaryota</taxon>
        <taxon>Fungi</taxon>
        <taxon>Dikarya</taxon>
        <taxon>Ascomycota</taxon>
        <taxon>Pezizomycotina</taxon>
        <taxon>Pezizomycetes</taxon>
        <taxon>Pezizales</taxon>
        <taxon>Pyronemataceae</taxon>
        <taxon>Pyronema</taxon>
    </lineage>
</organism>
<evidence type="ECO:0000313" key="2">
    <source>
        <dbReference type="Proteomes" id="UP000018144"/>
    </source>
</evidence>
<dbReference type="AlphaFoldDB" id="U4LEX5"/>